<organism evidence="3">
    <name type="scientific">Chlamydomonas euryale</name>
    <dbReference type="NCBI Taxonomy" id="1486919"/>
    <lineage>
        <taxon>Eukaryota</taxon>
        <taxon>Viridiplantae</taxon>
        <taxon>Chlorophyta</taxon>
        <taxon>core chlorophytes</taxon>
        <taxon>Chlorophyceae</taxon>
        <taxon>CS clade</taxon>
        <taxon>Chlamydomonadales</taxon>
        <taxon>Chlamydomonadaceae</taxon>
        <taxon>Chlamydomonas</taxon>
    </lineage>
</organism>
<gene>
    <name evidence="2" type="ORF">CEUR00632_LOCUS20239</name>
    <name evidence="3" type="ORF">CEUR00632_LOCUS20240</name>
</gene>
<evidence type="ECO:0000313" key="3">
    <source>
        <dbReference type="EMBL" id="CAD8309544.1"/>
    </source>
</evidence>
<dbReference type="EMBL" id="HBEC01043431">
    <property type="protein sequence ID" value="CAD8309544.1"/>
    <property type="molecule type" value="Transcribed_RNA"/>
</dbReference>
<evidence type="ECO:0000313" key="2">
    <source>
        <dbReference type="EMBL" id="CAD8309542.1"/>
    </source>
</evidence>
<feature type="compositionally biased region" description="Low complexity" evidence="1">
    <location>
        <begin position="54"/>
        <end position="64"/>
    </location>
</feature>
<feature type="compositionally biased region" description="Gly residues" evidence="1">
    <location>
        <begin position="73"/>
        <end position="84"/>
    </location>
</feature>
<dbReference type="AlphaFoldDB" id="A0A6U2JNN8"/>
<name>A0A6U2JNN8_9CHLO</name>
<proteinExistence type="predicted"/>
<feature type="region of interest" description="Disordered" evidence="1">
    <location>
        <begin position="37"/>
        <end position="125"/>
    </location>
</feature>
<sequence>MRAPLVTRCCAGDGPGALSKLPLLKWSRQLRPASCERQQAQQLRGPHPHRRAARGAPPSRPAHAVLCSAVTPSGGGGGGGGGGRVTPAADGDRNGGSKEGPLLPDGGGGGGRTVPPLDEIDGYVC</sequence>
<evidence type="ECO:0000256" key="1">
    <source>
        <dbReference type="SAM" id="MobiDB-lite"/>
    </source>
</evidence>
<accession>A0A6U2JNN8</accession>
<protein>
    <submittedName>
        <fullName evidence="3">Uncharacterized protein</fullName>
    </submittedName>
</protein>
<dbReference type="EMBL" id="HBEC01043430">
    <property type="protein sequence ID" value="CAD8309542.1"/>
    <property type="molecule type" value="Transcribed_RNA"/>
</dbReference>
<reference evidence="3" key="1">
    <citation type="submission" date="2021-01" db="EMBL/GenBank/DDBJ databases">
        <authorList>
            <person name="Corre E."/>
            <person name="Pelletier E."/>
            <person name="Niang G."/>
            <person name="Scheremetjew M."/>
            <person name="Finn R."/>
            <person name="Kale V."/>
            <person name="Holt S."/>
            <person name="Cochrane G."/>
            <person name="Meng A."/>
            <person name="Brown T."/>
            <person name="Cohen L."/>
        </authorList>
    </citation>
    <scope>NUCLEOTIDE SEQUENCE</scope>
    <source>
        <strain evidence="3">CCMP219</strain>
    </source>
</reference>